<keyword evidence="2" id="KW-1185">Reference proteome</keyword>
<name>A0ACC1QL19_9HYPO</name>
<gene>
    <name evidence="1" type="ORF">NLG97_g8526</name>
</gene>
<accession>A0ACC1QL19</accession>
<protein>
    <submittedName>
        <fullName evidence="1">Uncharacterized protein</fullName>
    </submittedName>
</protein>
<organism evidence="1 2">
    <name type="scientific">Lecanicillium saksenae</name>
    <dbReference type="NCBI Taxonomy" id="468837"/>
    <lineage>
        <taxon>Eukaryota</taxon>
        <taxon>Fungi</taxon>
        <taxon>Dikarya</taxon>
        <taxon>Ascomycota</taxon>
        <taxon>Pezizomycotina</taxon>
        <taxon>Sordariomycetes</taxon>
        <taxon>Hypocreomycetidae</taxon>
        <taxon>Hypocreales</taxon>
        <taxon>Cordycipitaceae</taxon>
        <taxon>Lecanicillium</taxon>
    </lineage>
</organism>
<evidence type="ECO:0000313" key="1">
    <source>
        <dbReference type="EMBL" id="KAJ3478625.1"/>
    </source>
</evidence>
<evidence type="ECO:0000313" key="2">
    <source>
        <dbReference type="Proteomes" id="UP001148737"/>
    </source>
</evidence>
<dbReference type="Proteomes" id="UP001148737">
    <property type="component" value="Unassembled WGS sequence"/>
</dbReference>
<sequence>MLLSVITLLATSTGALAAQKKSAQAWTSTADGRYKLSSYNAPTLGGSNPGLQEWEFTIKESSRKQEVKGFGAAVTDATVMAFNKLSKDLRSQVLKDIMTDSGLNFNLMRHTIGSSDLSADPAYTYDDNGGKADTDFRGFGLGDRGEAMVQMLKDMKSLQSNMTLLGSPWAPPAWMQLDHTLTGTTENNNLDHQYADSFGKFFARYIQEYEKRGVAIDSITIQNEPLNSRAGMPTMYIVADESGKLIRDNVGPALRDANLNTTIWAWDHNTDHYDYPQTVFNIAGDYVKTAAWHCYGGFDNEMDRYKPMTRFHDEFPDSEQYMTECWTAKGTTQWKDTSSWNMLPLQNWGNGIIAWTLGSYSSGGPALSGGSACSICTGLITVDPNAGTYTKEVDYYMMGQFSRFMPRGGHVVDGTGSYLFNGDEGMLSVASINPDGTRTVVIQNRYNNDIFARVHSEKDGAEWDGRVPGHSTTTWILPA</sequence>
<dbReference type="EMBL" id="JANAKD010001523">
    <property type="protein sequence ID" value="KAJ3478625.1"/>
    <property type="molecule type" value="Genomic_DNA"/>
</dbReference>
<reference evidence="1" key="1">
    <citation type="submission" date="2022-07" db="EMBL/GenBank/DDBJ databases">
        <title>Genome Sequence of Lecanicillium saksenae.</title>
        <authorList>
            <person name="Buettner E."/>
        </authorList>
    </citation>
    <scope>NUCLEOTIDE SEQUENCE</scope>
    <source>
        <strain evidence="1">VT-O1</strain>
    </source>
</reference>
<proteinExistence type="predicted"/>
<comment type="caution">
    <text evidence="1">The sequence shown here is derived from an EMBL/GenBank/DDBJ whole genome shotgun (WGS) entry which is preliminary data.</text>
</comment>